<comment type="caution">
    <text evidence="1">The sequence shown here is derived from an EMBL/GenBank/DDBJ whole genome shotgun (WGS) entry which is preliminary data.</text>
</comment>
<name>A0AA35QU35_GEOBA</name>
<dbReference type="Proteomes" id="UP001174909">
    <property type="component" value="Unassembled WGS sequence"/>
</dbReference>
<dbReference type="AlphaFoldDB" id="A0AA35QU35"/>
<evidence type="ECO:0000313" key="1">
    <source>
        <dbReference type="EMBL" id="CAI7991118.1"/>
    </source>
</evidence>
<keyword evidence="2" id="KW-1185">Reference proteome</keyword>
<accession>A0AA35QU35</accession>
<organism evidence="1 2">
    <name type="scientific">Geodia barretti</name>
    <name type="common">Barrett's horny sponge</name>
    <dbReference type="NCBI Taxonomy" id="519541"/>
    <lineage>
        <taxon>Eukaryota</taxon>
        <taxon>Metazoa</taxon>
        <taxon>Porifera</taxon>
        <taxon>Demospongiae</taxon>
        <taxon>Heteroscleromorpha</taxon>
        <taxon>Tetractinellida</taxon>
        <taxon>Astrophorina</taxon>
        <taxon>Geodiidae</taxon>
        <taxon>Geodia</taxon>
    </lineage>
</organism>
<dbReference type="EMBL" id="CASHTH010000104">
    <property type="protein sequence ID" value="CAI7991118.1"/>
    <property type="molecule type" value="Genomic_DNA"/>
</dbReference>
<reference evidence="1" key="1">
    <citation type="submission" date="2023-03" db="EMBL/GenBank/DDBJ databases">
        <authorList>
            <person name="Steffen K."/>
            <person name="Cardenas P."/>
        </authorList>
    </citation>
    <scope>NUCLEOTIDE SEQUENCE</scope>
</reference>
<gene>
    <name evidence="1" type="ORF">GBAR_LOCUS629</name>
</gene>
<proteinExistence type="predicted"/>
<evidence type="ECO:0000313" key="2">
    <source>
        <dbReference type="Proteomes" id="UP001174909"/>
    </source>
</evidence>
<protein>
    <submittedName>
        <fullName evidence="1">Uncharacterized protein</fullName>
    </submittedName>
</protein>
<sequence length="72" mass="8362">MIFTLSLMKLVGKDFLFRAEELDELLVKLLLPGLNTLVSELKEALRFVVEQGADVNVLCKKGNRYWRHENKK</sequence>